<dbReference type="SUPFAM" id="SSF53474">
    <property type="entry name" value="alpha/beta-Hydrolases"/>
    <property type="match status" value="1"/>
</dbReference>
<dbReference type="PANTHER" id="PTHR47381">
    <property type="entry name" value="ALPHA/BETA-HYDROLASES SUPERFAMILY PROTEIN"/>
    <property type="match status" value="1"/>
</dbReference>
<gene>
    <name evidence="1" type="ORF">D9758_004056</name>
</gene>
<keyword evidence="2" id="KW-1185">Reference proteome</keyword>
<sequence>MRASCLLALSSARTSAIVSRWRLRCLGKTRTEPIMTITEQVLNVGGLPVHVHSNSQSNHAKPVAILFFLHGRNGECGRLKDFIDSIYSQVHDKEQDLKHELVIVSFDHRNHGHRLVDEKANMGWNRDASKCNPRHAIDMYSIQSGTARDVSYLIDFLPAYLYPAGDRTIAQWGVAGISLGGHSTWLSLCQETRVKIGIPIVGCPDYLTLMTARAKKFGISLEGSEYLPDSLLDLIRRSDPAATAYREMDPSRNPFYGKKILVLSGGSDTLVPWTASEAFVENLVVGPEGLKKKMVQAGAGHEYTPEMLAEMARFLVADVL</sequence>
<dbReference type="InterPro" id="IPR029058">
    <property type="entry name" value="AB_hydrolase_fold"/>
</dbReference>
<evidence type="ECO:0000313" key="1">
    <source>
        <dbReference type="EMBL" id="KAF5367053.1"/>
    </source>
</evidence>
<accession>A0A8H5GL73</accession>
<protein>
    <submittedName>
        <fullName evidence="1">Uncharacterized protein</fullName>
    </submittedName>
</protein>
<comment type="caution">
    <text evidence="1">The sequence shown here is derived from an EMBL/GenBank/DDBJ whole genome shotgun (WGS) entry which is preliminary data.</text>
</comment>
<evidence type="ECO:0000313" key="2">
    <source>
        <dbReference type="Proteomes" id="UP000559256"/>
    </source>
</evidence>
<dbReference type="Proteomes" id="UP000559256">
    <property type="component" value="Unassembled WGS sequence"/>
</dbReference>
<name>A0A8H5GL73_9AGAR</name>
<dbReference type="EMBL" id="JAACJM010000020">
    <property type="protein sequence ID" value="KAF5367053.1"/>
    <property type="molecule type" value="Genomic_DNA"/>
</dbReference>
<reference evidence="1 2" key="1">
    <citation type="journal article" date="2020" name="ISME J.">
        <title>Uncovering the hidden diversity of litter-decomposition mechanisms in mushroom-forming fungi.</title>
        <authorList>
            <person name="Floudas D."/>
            <person name="Bentzer J."/>
            <person name="Ahren D."/>
            <person name="Johansson T."/>
            <person name="Persson P."/>
            <person name="Tunlid A."/>
        </authorList>
    </citation>
    <scope>NUCLEOTIDE SEQUENCE [LARGE SCALE GENOMIC DNA]</scope>
    <source>
        <strain evidence="1 2">CBS 291.85</strain>
    </source>
</reference>
<proteinExistence type="predicted"/>
<dbReference type="OrthoDB" id="2152248at2759"/>
<dbReference type="AlphaFoldDB" id="A0A8H5GL73"/>
<dbReference type="PANTHER" id="PTHR47381:SF3">
    <property type="entry name" value="ALPHA_BETA-HYDROLASES SUPERFAMILY PROTEIN"/>
    <property type="match status" value="1"/>
</dbReference>
<organism evidence="1 2">
    <name type="scientific">Tetrapyrgos nigripes</name>
    <dbReference type="NCBI Taxonomy" id="182062"/>
    <lineage>
        <taxon>Eukaryota</taxon>
        <taxon>Fungi</taxon>
        <taxon>Dikarya</taxon>
        <taxon>Basidiomycota</taxon>
        <taxon>Agaricomycotina</taxon>
        <taxon>Agaricomycetes</taxon>
        <taxon>Agaricomycetidae</taxon>
        <taxon>Agaricales</taxon>
        <taxon>Marasmiineae</taxon>
        <taxon>Marasmiaceae</taxon>
        <taxon>Tetrapyrgos</taxon>
    </lineage>
</organism>
<dbReference type="Gene3D" id="3.40.50.1820">
    <property type="entry name" value="alpha/beta hydrolase"/>
    <property type="match status" value="1"/>
</dbReference>